<dbReference type="Pfam" id="PF13087">
    <property type="entry name" value="AAA_12"/>
    <property type="match status" value="1"/>
</dbReference>
<evidence type="ECO:0000256" key="6">
    <source>
        <dbReference type="SAM" id="Coils"/>
    </source>
</evidence>
<keyword evidence="3" id="KW-0378">Hydrolase</keyword>
<dbReference type="GO" id="GO:0005524">
    <property type="term" value="F:ATP binding"/>
    <property type="evidence" value="ECO:0007669"/>
    <property type="project" value="UniProtKB-KW"/>
</dbReference>
<proteinExistence type="inferred from homology"/>
<dbReference type="Pfam" id="PF13086">
    <property type="entry name" value="AAA_11"/>
    <property type="match status" value="1"/>
</dbReference>
<feature type="coiled-coil region" evidence="6">
    <location>
        <begin position="808"/>
        <end position="842"/>
    </location>
</feature>
<dbReference type="InterPro" id="IPR050534">
    <property type="entry name" value="Coronavir_polyprotein_1ab"/>
</dbReference>
<dbReference type="Proteomes" id="UP000054903">
    <property type="component" value="Unassembled WGS sequence"/>
</dbReference>
<feature type="domain" description="DNA2/NAM7 helicase-like C-terminal" evidence="9">
    <location>
        <begin position="1110"/>
        <end position="1221"/>
    </location>
</feature>
<dbReference type="Gene3D" id="3.40.50.300">
    <property type="entry name" value="P-loop containing nucleotide triphosphate hydrolases"/>
    <property type="match status" value="3"/>
</dbReference>
<evidence type="ECO:0000256" key="4">
    <source>
        <dbReference type="ARBA" id="ARBA00022806"/>
    </source>
</evidence>
<evidence type="ECO:0000256" key="1">
    <source>
        <dbReference type="ARBA" id="ARBA00007913"/>
    </source>
</evidence>
<name>A0A158A7X2_9BURK</name>
<dbReference type="PANTHER" id="PTHR43788:SF8">
    <property type="entry name" value="DNA-BINDING PROTEIN SMUBP-2"/>
    <property type="match status" value="1"/>
</dbReference>
<gene>
    <name evidence="10" type="ORF">AWB77_01484</name>
</gene>
<organism evidence="10 11">
    <name type="scientific">Caballeronia fortuita</name>
    <dbReference type="NCBI Taxonomy" id="1777138"/>
    <lineage>
        <taxon>Bacteria</taxon>
        <taxon>Pseudomonadati</taxon>
        <taxon>Pseudomonadota</taxon>
        <taxon>Betaproteobacteria</taxon>
        <taxon>Burkholderiales</taxon>
        <taxon>Burkholderiaceae</taxon>
        <taxon>Caballeronia</taxon>
    </lineage>
</organism>
<evidence type="ECO:0000259" key="8">
    <source>
        <dbReference type="Pfam" id="PF13086"/>
    </source>
</evidence>
<comment type="caution">
    <text evidence="10">The sequence shown here is derived from an EMBL/GenBank/DDBJ whole genome shotgun (WGS) entry which is preliminary data.</text>
</comment>
<keyword evidence="6" id="KW-0175">Coiled coil</keyword>
<dbReference type="OrthoDB" id="9757917at2"/>
<dbReference type="InterPro" id="IPR041679">
    <property type="entry name" value="DNA2/NAM7-like_C"/>
</dbReference>
<evidence type="ECO:0000256" key="5">
    <source>
        <dbReference type="ARBA" id="ARBA00022840"/>
    </source>
</evidence>
<comment type="similarity">
    <text evidence="1">Belongs to the DNA2/NAM7 helicase family.</text>
</comment>
<dbReference type="GO" id="GO:0043139">
    <property type="term" value="F:5'-3' DNA helicase activity"/>
    <property type="evidence" value="ECO:0007669"/>
    <property type="project" value="TreeGrafter"/>
</dbReference>
<keyword evidence="2" id="KW-0547">Nucleotide-binding</keyword>
<protein>
    <submittedName>
        <fullName evidence="10">DNA helicase-like protein</fullName>
    </submittedName>
</protein>
<feature type="coiled-coil region" evidence="6">
    <location>
        <begin position="711"/>
        <end position="738"/>
    </location>
</feature>
<dbReference type="EMBL" id="FCNX02000003">
    <property type="protein sequence ID" value="SAK53941.1"/>
    <property type="molecule type" value="Genomic_DNA"/>
</dbReference>
<evidence type="ECO:0000313" key="11">
    <source>
        <dbReference type="Proteomes" id="UP000054903"/>
    </source>
</evidence>
<dbReference type="PANTHER" id="PTHR43788">
    <property type="entry name" value="DNA2/NAM7 HELICASE FAMILY MEMBER"/>
    <property type="match status" value="1"/>
</dbReference>
<evidence type="ECO:0000313" key="10">
    <source>
        <dbReference type="EMBL" id="SAK53941.1"/>
    </source>
</evidence>
<dbReference type="STRING" id="1777138.AWB77_01484"/>
<accession>A0A158A7X2</accession>
<dbReference type="GO" id="GO:0016787">
    <property type="term" value="F:hydrolase activity"/>
    <property type="evidence" value="ECO:0007669"/>
    <property type="project" value="UniProtKB-KW"/>
</dbReference>
<keyword evidence="4" id="KW-0347">Helicase</keyword>
<dbReference type="RefSeq" id="WP_061133764.1">
    <property type="nucleotide sequence ID" value="NZ_FCNX02000003.1"/>
</dbReference>
<evidence type="ECO:0000259" key="9">
    <source>
        <dbReference type="Pfam" id="PF13087"/>
    </source>
</evidence>
<dbReference type="AlphaFoldDB" id="A0A158A7X2"/>
<keyword evidence="11" id="KW-1185">Reference proteome</keyword>
<feature type="domain" description="DNA2/NAM7 helicase helicase" evidence="8">
    <location>
        <begin position="940"/>
        <end position="999"/>
    </location>
</feature>
<evidence type="ECO:0000256" key="2">
    <source>
        <dbReference type="ARBA" id="ARBA00022741"/>
    </source>
</evidence>
<evidence type="ECO:0000256" key="3">
    <source>
        <dbReference type="ARBA" id="ARBA00022801"/>
    </source>
</evidence>
<feature type="region of interest" description="Disordered" evidence="7">
    <location>
        <begin position="193"/>
        <end position="228"/>
    </location>
</feature>
<sequence length="1251" mass="137046">MLKELEKNGRSTGARDSWKEAEAAINFWQALEYFALQSPPAVKLEESVWAFEAGAADHELPWGDPKKRLLLDRQIGPNRKFQVFAGILGGSYFVEAARRYLDAEPIDFSEMRPVSPVACVVLNVDGEGMASGQVFVSTVPWAMSRIANSPDRASALEFEGFFGLGGLEEQIGKKVQDLMVERRLLARKSLEESNDDSIVQGAETVGPTAPHAAASAGADAGSRPEPPPLRPLTAQDVAAITDLVFEMSGWRPEHQERWRIQAVWAPAKDGSEKEADAASQDDPLNSFYAEDLAGLAGAVAGRRIGAGLRDYLRGEDSSGRVDLESQVDRLIEGVHPSKLPAGCWPAKFPLVTAQQFAVNTIINDLSDGAGLFSVNGPPGTGKTTMLKDVIAAVVVQRADVLMEFDTPVAAFTKRLDIEQYEYQAFELDKRLRGFGIVVSSANNGAVENITKELPGVAAIAPEIDIDYFSIVADSVGAPEKAKQRTAKKERWGLVTAVLGNKTNRNQFATRFWLAGLPRKNNEAKRPQEPDPLRLRSLQDLVKSGQHGALPWEEARARYREARRKVDDLTRTAAALADAIELRASATRAKRKALALVAENQQAIVRYKDALSEATVRLDAAVDAEQRAARRLAAGKAWSNAHIELKARQKGYNLVRENVDPDAVANARATHEVAAAALAGVQADLDFHLRGKPGFFSELFRTQYSRRWNLRGAELDQQLRDARAQIARAAQRLANEEVLGLKLQSLMDAVTAAQQKVLGCRAEAQDAGVPVGEAERDDGTTGLPPEVLEGISETHIHTCNVVREARDHVSDAQASVTAAQQRIEDAQAQVVRADSDLERARRILAASPVTTDELAQWDLSNLDRENLHRVAPYEFPALFQARREVFVAAMKLHQAFVVAAWSRLSRTLSAFVNLLQGNLNVTQIPKGAIHLWDAFFLVVPVVSTTFASFPRLFRDISSEELAWLMIDEAGQAAPQQAAGAIWRSRRSVIVGDPLQLEPVVGVPTELVTPLLRRCSAEPQWAPPLTSAQTLADRANRFGMYLGEPDADERLWLGSPLLVHRRCLDPMFRIANSIAYADKMVYGTGEDMGPHGIGPSCWVHIPADFSDGHWVEAQADHAMGLVERLTDGVLKENGQFKVYVITPFRTVASKIRLLLYRRYGGASKGMAGTVHTFQGKEAEHVVFLLGGNPTSPGVISTFAGAKPNLVNVAVTRAKRRLYVVGDRRFWTGPSDVHRIFNRMTEHLDDVAGTKPSS</sequence>
<dbReference type="InterPro" id="IPR027417">
    <property type="entry name" value="P-loop_NTPase"/>
</dbReference>
<evidence type="ECO:0000256" key="7">
    <source>
        <dbReference type="SAM" id="MobiDB-lite"/>
    </source>
</evidence>
<dbReference type="SUPFAM" id="SSF52540">
    <property type="entry name" value="P-loop containing nucleoside triphosphate hydrolases"/>
    <property type="match status" value="1"/>
</dbReference>
<dbReference type="InterPro" id="IPR041677">
    <property type="entry name" value="DNA2/NAM7_AAA_11"/>
</dbReference>
<feature type="compositionally biased region" description="Low complexity" evidence="7">
    <location>
        <begin position="212"/>
        <end position="221"/>
    </location>
</feature>
<feature type="coiled-coil region" evidence="6">
    <location>
        <begin position="551"/>
        <end position="578"/>
    </location>
</feature>
<keyword evidence="5" id="KW-0067">ATP-binding</keyword>
<reference evidence="10" key="1">
    <citation type="submission" date="2016-01" db="EMBL/GenBank/DDBJ databases">
        <authorList>
            <person name="Peeters C."/>
        </authorList>
    </citation>
    <scope>NUCLEOTIDE SEQUENCE</scope>
    <source>
        <strain evidence="10">LMG 29320</strain>
    </source>
</reference>